<evidence type="ECO:0000313" key="2">
    <source>
        <dbReference type="EMBL" id="TKR61640.1"/>
    </source>
</evidence>
<gene>
    <name evidence="2" type="ORF">L596_028727</name>
</gene>
<proteinExistence type="predicted"/>
<evidence type="ECO:0000313" key="3">
    <source>
        <dbReference type="Proteomes" id="UP000298663"/>
    </source>
</evidence>
<accession>A0A4U5LZ85</accession>
<feature type="signal peptide" evidence="1">
    <location>
        <begin position="1"/>
        <end position="23"/>
    </location>
</feature>
<reference evidence="2 3" key="2">
    <citation type="journal article" date="2019" name="G3 (Bethesda)">
        <title>Hybrid Assembly of the Genome of the Entomopathogenic Nematode Steinernema carpocapsae Identifies the X-Chromosome.</title>
        <authorList>
            <person name="Serra L."/>
            <person name="Macchietto M."/>
            <person name="Macias-Munoz A."/>
            <person name="McGill C.J."/>
            <person name="Rodriguez I.M."/>
            <person name="Rodriguez B."/>
            <person name="Murad R."/>
            <person name="Mortazavi A."/>
        </authorList>
    </citation>
    <scope>NUCLEOTIDE SEQUENCE [LARGE SCALE GENOMIC DNA]</scope>
    <source>
        <strain evidence="2 3">ALL</strain>
    </source>
</reference>
<protein>
    <recommendedName>
        <fullName evidence="4">Peptidase M12A domain-containing protein</fullName>
    </recommendedName>
</protein>
<name>A0A4U5LZ85_STECR</name>
<keyword evidence="1" id="KW-0732">Signal</keyword>
<evidence type="ECO:0000256" key="1">
    <source>
        <dbReference type="SAM" id="SignalP"/>
    </source>
</evidence>
<sequence>MLTMRSLDILVFGVLLIVLGTEACQPEDGLGLRSGAQVPGVVGEHSGGEITIYTNEEFGSRRDNIDCAEQMEFTIASLLKMDSNFPWGKIFKRRIQRDSARKNETATKKDPMNISYTLRSKTECIPFKQSVHMIYGVLKEYFQMSKIVISCDGSEVVFPKTKKGSVAAQIDQSPKTPGVDEDNSGGEIRIYTKEEFGTRRENVFYAEQIEFTIASLLKMDTYIPWETIFKRRLEKDPTQKTDSKPPKDAMNILYTLGGKRKCIPFKKSVLRIHRELSKHFKINKIVINCDDDDEVEYPNTTGIETFKTV</sequence>
<keyword evidence="3" id="KW-1185">Reference proteome</keyword>
<comment type="caution">
    <text evidence="2">The sequence shown here is derived from an EMBL/GenBank/DDBJ whole genome shotgun (WGS) entry which is preliminary data.</text>
</comment>
<feature type="chain" id="PRO_5020493927" description="Peptidase M12A domain-containing protein" evidence="1">
    <location>
        <begin position="24"/>
        <end position="309"/>
    </location>
</feature>
<evidence type="ECO:0008006" key="4">
    <source>
        <dbReference type="Google" id="ProtNLM"/>
    </source>
</evidence>
<organism evidence="2 3">
    <name type="scientific">Steinernema carpocapsae</name>
    <name type="common">Entomopathogenic nematode</name>
    <dbReference type="NCBI Taxonomy" id="34508"/>
    <lineage>
        <taxon>Eukaryota</taxon>
        <taxon>Metazoa</taxon>
        <taxon>Ecdysozoa</taxon>
        <taxon>Nematoda</taxon>
        <taxon>Chromadorea</taxon>
        <taxon>Rhabditida</taxon>
        <taxon>Tylenchina</taxon>
        <taxon>Panagrolaimomorpha</taxon>
        <taxon>Strongyloidoidea</taxon>
        <taxon>Steinernematidae</taxon>
        <taxon>Steinernema</taxon>
    </lineage>
</organism>
<dbReference type="Proteomes" id="UP000298663">
    <property type="component" value="Unassembled WGS sequence"/>
</dbReference>
<dbReference type="AlphaFoldDB" id="A0A4U5LZ85"/>
<reference evidence="2 3" key="1">
    <citation type="journal article" date="2015" name="Genome Biol.">
        <title>Comparative genomics of Steinernema reveals deeply conserved gene regulatory networks.</title>
        <authorList>
            <person name="Dillman A.R."/>
            <person name="Macchietto M."/>
            <person name="Porter C.F."/>
            <person name="Rogers A."/>
            <person name="Williams B."/>
            <person name="Antoshechkin I."/>
            <person name="Lee M.M."/>
            <person name="Goodwin Z."/>
            <person name="Lu X."/>
            <person name="Lewis E.E."/>
            <person name="Goodrich-Blair H."/>
            <person name="Stock S.P."/>
            <person name="Adams B.J."/>
            <person name="Sternberg P.W."/>
            <person name="Mortazavi A."/>
        </authorList>
    </citation>
    <scope>NUCLEOTIDE SEQUENCE [LARGE SCALE GENOMIC DNA]</scope>
    <source>
        <strain evidence="2 3">ALL</strain>
    </source>
</reference>
<dbReference type="EMBL" id="AZBU02000011">
    <property type="protein sequence ID" value="TKR61640.1"/>
    <property type="molecule type" value="Genomic_DNA"/>
</dbReference>